<reference evidence="3" key="1">
    <citation type="submission" date="2020-04" db="EMBL/GenBank/DDBJ databases">
        <authorList>
            <person name="Neveu A P."/>
        </authorList>
    </citation>
    <scope>NUCLEOTIDE SEQUENCE</scope>
    <source>
        <tissue evidence="3">Whole embryo</tissue>
    </source>
</reference>
<evidence type="ECO:0000313" key="3">
    <source>
        <dbReference type="EMBL" id="CAB3263415.1"/>
    </source>
</evidence>
<dbReference type="InterPro" id="IPR019339">
    <property type="entry name" value="CIR_N_dom"/>
</dbReference>
<feature type="region of interest" description="Disordered" evidence="1">
    <location>
        <begin position="53"/>
        <end position="251"/>
    </location>
</feature>
<dbReference type="InterPro" id="IPR039875">
    <property type="entry name" value="LENG1-like"/>
</dbReference>
<feature type="compositionally biased region" description="Basic residues" evidence="1">
    <location>
        <begin position="156"/>
        <end position="176"/>
    </location>
</feature>
<organism evidence="3">
    <name type="scientific">Phallusia mammillata</name>
    <dbReference type="NCBI Taxonomy" id="59560"/>
    <lineage>
        <taxon>Eukaryota</taxon>
        <taxon>Metazoa</taxon>
        <taxon>Chordata</taxon>
        <taxon>Tunicata</taxon>
        <taxon>Ascidiacea</taxon>
        <taxon>Phlebobranchia</taxon>
        <taxon>Ascidiidae</taxon>
        <taxon>Phallusia</taxon>
    </lineage>
</organism>
<feature type="compositionally biased region" description="Basic and acidic residues" evidence="1">
    <location>
        <begin position="80"/>
        <end position="104"/>
    </location>
</feature>
<evidence type="ECO:0000259" key="2">
    <source>
        <dbReference type="SMART" id="SM01083"/>
    </source>
</evidence>
<dbReference type="EMBL" id="LR787553">
    <property type="protein sequence ID" value="CAB3263415.1"/>
    <property type="molecule type" value="mRNA"/>
</dbReference>
<evidence type="ECO:0000256" key="1">
    <source>
        <dbReference type="SAM" id="MobiDB-lite"/>
    </source>
</evidence>
<accession>A0A6F9DKI3</accession>
<feature type="compositionally biased region" description="Basic and acidic residues" evidence="1">
    <location>
        <begin position="197"/>
        <end position="225"/>
    </location>
</feature>
<keyword evidence="3" id="KW-0675">Receptor</keyword>
<dbReference type="PANTHER" id="PTHR22093">
    <property type="entry name" value="LEUKOCYTE RECEPTOR CLUSTER LRC MEMBER 1"/>
    <property type="match status" value="1"/>
</dbReference>
<feature type="domain" description="CBF1-interacting co-repressor CIR N-terminal" evidence="2">
    <location>
        <begin position="8"/>
        <end position="44"/>
    </location>
</feature>
<name>A0A6F9DKI3_9ASCI</name>
<gene>
    <name evidence="3" type="primary">Leng1</name>
</gene>
<proteinExistence type="evidence at transcript level"/>
<feature type="compositionally biased region" description="Basic and acidic residues" evidence="1">
    <location>
        <begin position="133"/>
        <end position="155"/>
    </location>
</feature>
<dbReference type="AlphaFoldDB" id="A0A6F9DKI3"/>
<sequence>MNILPKKSWHVRNKDNVAKVRKDEEEARLQEKDRLRRVALAEQESRTELLRKRARGLSNTTDTQLARSEPGTTTNLFKNLETDAKNAEHEEEKRLEKEAQEKKIGLLTYLGQSAVETMKDDDKPWYFKAPQRTADESKDSKRKASLDPLNDMKEHLSKKKKKSKKSHKKEKTHSHERRTSSGAGKDDKMMQMRKARLQREAQERQRAKGLLEKHYGVAKANDDSPPRQSTFVPKYNNQFNPLFARNNRTSK</sequence>
<feature type="compositionally biased region" description="Polar residues" evidence="1">
    <location>
        <begin position="226"/>
        <end position="251"/>
    </location>
</feature>
<dbReference type="PANTHER" id="PTHR22093:SF0">
    <property type="entry name" value="LEUKOCYTE RECEPTOR CLUSTER MEMBER 1"/>
    <property type="match status" value="1"/>
</dbReference>
<feature type="compositionally biased region" description="Polar residues" evidence="1">
    <location>
        <begin position="57"/>
        <end position="77"/>
    </location>
</feature>
<protein>
    <submittedName>
        <fullName evidence="3">Leukocyte receptor cluster member 1 homolog</fullName>
    </submittedName>
</protein>
<dbReference type="SMART" id="SM01083">
    <property type="entry name" value="Cir_N"/>
    <property type="match status" value="1"/>
</dbReference>